<dbReference type="AlphaFoldDB" id="A0A5S4GL79"/>
<dbReference type="SMART" id="SM00344">
    <property type="entry name" value="HTH_ASNC"/>
    <property type="match status" value="2"/>
</dbReference>
<dbReference type="InterPro" id="IPR000485">
    <property type="entry name" value="AsnC-type_HTH_dom"/>
</dbReference>
<dbReference type="GO" id="GO:0043200">
    <property type="term" value="P:response to amino acid"/>
    <property type="evidence" value="ECO:0007669"/>
    <property type="project" value="TreeGrafter"/>
</dbReference>
<dbReference type="Pfam" id="PF01037">
    <property type="entry name" value="AsnC_trans_reg"/>
    <property type="match status" value="1"/>
</dbReference>
<dbReference type="Pfam" id="PF13404">
    <property type="entry name" value="HTH_AsnC-type"/>
    <property type="match status" value="2"/>
</dbReference>
<keyword evidence="1" id="KW-0805">Transcription regulation</keyword>
<dbReference type="EMBL" id="VCKX01000054">
    <property type="protein sequence ID" value="TMR33633.1"/>
    <property type="molecule type" value="Genomic_DNA"/>
</dbReference>
<proteinExistence type="predicted"/>
<keyword evidence="6" id="KW-1185">Reference proteome</keyword>
<keyword evidence="3" id="KW-0804">Transcription</keyword>
<dbReference type="Proteomes" id="UP000306628">
    <property type="component" value="Unassembled WGS sequence"/>
</dbReference>
<dbReference type="PRINTS" id="PR00033">
    <property type="entry name" value="HTHASNC"/>
</dbReference>
<evidence type="ECO:0000256" key="2">
    <source>
        <dbReference type="ARBA" id="ARBA00023125"/>
    </source>
</evidence>
<accession>A0A5S4GL79</accession>
<dbReference type="RefSeq" id="WP_138691111.1">
    <property type="nucleotide sequence ID" value="NZ_JBHSAZ010000026.1"/>
</dbReference>
<dbReference type="InterPro" id="IPR019888">
    <property type="entry name" value="Tscrpt_reg_AsnC-like"/>
</dbReference>
<comment type="caution">
    <text evidence="5">The sequence shown here is derived from an EMBL/GenBank/DDBJ whole genome shotgun (WGS) entry which is preliminary data.</text>
</comment>
<evidence type="ECO:0000256" key="1">
    <source>
        <dbReference type="ARBA" id="ARBA00023015"/>
    </source>
</evidence>
<dbReference type="InterPro" id="IPR036388">
    <property type="entry name" value="WH-like_DNA-bd_sf"/>
</dbReference>
<gene>
    <name evidence="5" type="ORF">ETD85_19220</name>
</gene>
<dbReference type="GO" id="GO:0043565">
    <property type="term" value="F:sequence-specific DNA binding"/>
    <property type="evidence" value="ECO:0007669"/>
    <property type="project" value="InterPro"/>
</dbReference>
<evidence type="ECO:0000256" key="3">
    <source>
        <dbReference type="ARBA" id="ARBA00023163"/>
    </source>
</evidence>
<sequence>MESATLDGTDRALVHALQLDGRAPFARIADVLGVSEQTVARRYRKLSAAGVIRVVGGLDGARLGHTPWTLRVRCTPDAGTAVAEALARRPDTYWVHLLSGGTEISCFTQSPDAVLLEKLPRTGRVLDMTAHALLHGFATPDGWPGLACLSEEQAARLRPAPPDGRDGLLPEEEDRPLLDALARDGRAGYAELAGATGWSESTVKRRLGLLRASGALRVQLDYSPRLLGYRAEARLWVSVRPSALLDVARTLSGHPEISFAAVTTGPTNLLATAVCRDNAGLYRYLTERVSALDAIQTLETAPVLRTMKRTGVLPPQAYGRPA</sequence>
<evidence type="ECO:0000313" key="6">
    <source>
        <dbReference type="Proteomes" id="UP000306628"/>
    </source>
</evidence>
<evidence type="ECO:0000313" key="5">
    <source>
        <dbReference type="EMBL" id="TMR33633.1"/>
    </source>
</evidence>
<dbReference type="InterPro" id="IPR036390">
    <property type="entry name" value="WH_DNA-bd_sf"/>
</dbReference>
<dbReference type="InterPro" id="IPR019887">
    <property type="entry name" value="Tscrpt_reg_AsnC/Lrp_C"/>
</dbReference>
<feature type="domain" description="HTH asnC-type" evidence="4">
    <location>
        <begin position="170"/>
        <end position="230"/>
    </location>
</feature>
<organism evidence="5 6">
    <name type="scientific">Nonomuraea zeae</name>
    <dbReference type="NCBI Taxonomy" id="1642303"/>
    <lineage>
        <taxon>Bacteria</taxon>
        <taxon>Bacillati</taxon>
        <taxon>Actinomycetota</taxon>
        <taxon>Actinomycetes</taxon>
        <taxon>Streptosporangiales</taxon>
        <taxon>Streptosporangiaceae</taxon>
        <taxon>Nonomuraea</taxon>
    </lineage>
</organism>
<dbReference type="Gene3D" id="3.30.70.920">
    <property type="match status" value="1"/>
</dbReference>
<dbReference type="GO" id="GO:0005829">
    <property type="term" value="C:cytosol"/>
    <property type="evidence" value="ECO:0007669"/>
    <property type="project" value="TreeGrafter"/>
</dbReference>
<dbReference type="PANTHER" id="PTHR30154:SF34">
    <property type="entry name" value="TRANSCRIPTIONAL REGULATOR AZLB"/>
    <property type="match status" value="1"/>
</dbReference>
<dbReference type="OrthoDB" id="3453230at2"/>
<dbReference type="Gene3D" id="1.10.10.10">
    <property type="entry name" value="Winged helix-like DNA-binding domain superfamily/Winged helix DNA-binding domain"/>
    <property type="match status" value="2"/>
</dbReference>
<dbReference type="SUPFAM" id="SSF46785">
    <property type="entry name" value="Winged helix' DNA-binding domain"/>
    <property type="match status" value="2"/>
</dbReference>
<evidence type="ECO:0000259" key="4">
    <source>
        <dbReference type="PROSITE" id="PS50956"/>
    </source>
</evidence>
<dbReference type="InterPro" id="IPR011008">
    <property type="entry name" value="Dimeric_a/b-barrel"/>
</dbReference>
<dbReference type="PROSITE" id="PS50956">
    <property type="entry name" value="HTH_ASNC_2"/>
    <property type="match status" value="2"/>
</dbReference>
<keyword evidence="2" id="KW-0238">DNA-binding</keyword>
<reference evidence="5 6" key="1">
    <citation type="submission" date="2019-05" db="EMBL/GenBank/DDBJ databases">
        <title>Draft genome sequence of Nonomuraea zeae DSM 100528.</title>
        <authorList>
            <person name="Saricaoglu S."/>
            <person name="Isik K."/>
        </authorList>
    </citation>
    <scope>NUCLEOTIDE SEQUENCE [LARGE SCALE GENOMIC DNA]</scope>
    <source>
        <strain evidence="5 6">DSM 100528</strain>
    </source>
</reference>
<name>A0A5S4GL79_9ACTN</name>
<feature type="domain" description="HTH asnC-type" evidence="4">
    <location>
        <begin position="6"/>
        <end position="66"/>
    </location>
</feature>
<dbReference type="SUPFAM" id="SSF54909">
    <property type="entry name" value="Dimeric alpha+beta barrel"/>
    <property type="match status" value="1"/>
</dbReference>
<protein>
    <submittedName>
        <fullName evidence="5">Lrp/AsnC family transcriptional regulator</fullName>
    </submittedName>
</protein>
<dbReference type="PANTHER" id="PTHR30154">
    <property type="entry name" value="LEUCINE-RESPONSIVE REGULATORY PROTEIN"/>
    <property type="match status" value="1"/>
</dbReference>